<evidence type="ECO:0000256" key="2">
    <source>
        <dbReference type="SAM" id="Phobius"/>
    </source>
</evidence>
<name>A0ABM5QS03_9LACO</name>
<feature type="compositionally biased region" description="Basic residues" evidence="1">
    <location>
        <begin position="9"/>
        <end position="18"/>
    </location>
</feature>
<dbReference type="Proteomes" id="UP000028491">
    <property type="component" value="Chromosome"/>
</dbReference>
<reference evidence="4 5" key="1">
    <citation type="journal article" date="2014" name="Genome Announc.">
        <title>Whole-Genome Sequence of Weissella ceti Strain WS08, Isolated from Diseased Rainbow Trout in Brazil.</title>
        <authorList>
            <person name="Figueiredo H.C."/>
            <person name="Leal G."/>
            <person name="Pereira F.L."/>
            <person name="Soares S.C."/>
            <person name="Dorella F.A."/>
            <person name="Carvalho A.F."/>
            <person name="Pereira U.P."/>
            <person name="Azevedo V.A."/>
        </authorList>
    </citation>
    <scope>NUCLEOTIDE SEQUENCE [LARGE SCALE GENOMIC DNA]</scope>
    <source>
        <strain evidence="4 5">WS08</strain>
    </source>
</reference>
<reference evidence="5" key="2">
    <citation type="submission" date="2014-04" db="EMBL/GenBank/DDBJ databases">
        <title>Complete genome of Weissella ceti strain WS08 isolated from diseased rainbow trout in Brazil.</title>
        <authorList>
            <person name="Figueiredo H.C.P."/>
            <person name="Leal C.A.G."/>
            <person name="Pereira F.L."/>
            <person name="Soares S.C."/>
            <person name="Dorella F.A."/>
            <person name="Carvalho A.F."/>
            <person name="Pereira U.P."/>
            <person name="Azevedo V.A.C."/>
        </authorList>
    </citation>
    <scope>NUCLEOTIDE SEQUENCE [LARGE SCALE GENOMIC DNA]</scope>
    <source>
        <strain evidence="5">WS08</strain>
    </source>
</reference>
<organism evidence="4 5">
    <name type="scientific">Weissella tructae</name>
    <dbReference type="NCBI Taxonomy" id="887702"/>
    <lineage>
        <taxon>Bacteria</taxon>
        <taxon>Bacillati</taxon>
        <taxon>Bacillota</taxon>
        <taxon>Bacilli</taxon>
        <taxon>Lactobacillales</taxon>
        <taxon>Lactobacillaceae</taxon>
        <taxon>Weissella</taxon>
    </lineage>
</organism>
<dbReference type="InterPro" id="IPR001604">
    <property type="entry name" value="Endo_G_ENPP1-like_dom"/>
</dbReference>
<keyword evidence="2" id="KW-0472">Membrane</keyword>
<evidence type="ECO:0000313" key="4">
    <source>
        <dbReference type="EMBL" id="AIG65826.1"/>
    </source>
</evidence>
<keyword evidence="5" id="KW-1185">Reference proteome</keyword>
<dbReference type="Gene3D" id="3.40.570.10">
    <property type="entry name" value="Extracellular Endonuclease, subunit A"/>
    <property type="match status" value="1"/>
</dbReference>
<dbReference type="Pfam" id="PF01223">
    <property type="entry name" value="Endonuclease_NS"/>
    <property type="match status" value="1"/>
</dbReference>
<evidence type="ECO:0000256" key="1">
    <source>
        <dbReference type="SAM" id="MobiDB-lite"/>
    </source>
</evidence>
<keyword evidence="2" id="KW-0812">Transmembrane</keyword>
<evidence type="ECO:0000259" key="3">
    <source>
        <dbReference type="SMART" id="SM00892"/>
    </source>
</evidence>
<feature type="region of interest" description="Disordered" evidence="1">
    <location>
        <begin position="145"/>
        <end position="167"/>
    </location>
</feature>
<protein>
    <submittedName>
        <fullName evidence="4">EndA protein</fullName>
    </submittedName>
</protein>
<feature type="compositionally biased region" description="Basic and acidic residues" evidence="1">
    <location>
        <begin position="147"/>
        <end position="163"/>
    </location>
</feature>
<evidence type="ECO:0000313" key="5">
    <source>
        <dbReference type="Proteomes" id="UP000028491"/>
    </source>
</evidence>
<dbReference type="InterPro" id="IPR044929">
    <property type="entry name" value="DNA/RNA_non-sp_Endonuclease_sf"/>
</dbReference>
<feature type="transmembrane region" description="Helical" evidence="2">
    <location>
        <begin position="21"/>
        <end position="39"/>
    </location>
</feature>
<keyword evidence="2" id="KW-1133">Transmembrane helix</keyword>
<feature type="region of interest" description="Disordered" evidence="1">
    <location>
        <begin position="53"/>
        <end position="81"/>
    </location>
</feature>
<dbReference type="EMBL" id="CP007588">
    <property type="protein sequence ID" value="AIG65826.1"/>
    <property type="molecule type" value="Genomic_DNA"/>
</dbReference>
<feature type="region of interest" description="Disordered" evidence="1">
    <location>
        <begin position="1"/>
        <end position="20"/>
    </location>
</feature>
<proteinExistence type="predicted"/>
<feature type="compositionally biased region" description="Polar residues" evidence="1">
    <location>
        <begin position="53"/>
        <end position="72"/>
    </location>
</feature>
<dbReference type="SMART" id="SM00892">
    <property type="entry name" value="Endonuclease_NS"/>
    <property type="match status" value="1"/>
</dbReference>
<sequence>MNGHGKQTTSRKGKKQGKTKQLTLTGMIAVGLLAGADYFNLIPPEISQAIGQTTQSVTSNNKTQDLNLGQGKNQKRPDQQLAESVLTPSIKAQLKSESVKFNGTGAFIVNGGKTNLDASVNVAPYVQLNAQDSLGRPGAANAFLNKSSREYRSREETGNDKKMNPVGWKQKKLDGQDMLFNRGHSIAYAIAGSIKGFDASVANPQNITTQTAWANQSSNGNDQNTGQNYYETLVRRSLDNNKQVRYRVTPLYEGDNLVPSGSHIEAKAKDGSLEFNVFVPNVQPGVKINYRTGDSTAA</sequence>
<feature type="domain" description="DNA/RNA non-specific endonuclease/pyrophosphatase/phosphodiesterase" evidence="3">
    <location>
        <begin position="122"/>
        <end position="297"/>
    </location>
</feature>
<accession>A0ABM5QS03</accession>
<gene>
    <name evidence="4" type="ORF">WS08_0887</name>
</gene>